<organism evidence="1 2">
    <name type="scientific">Pseudomonas viridiflava ICMP 13104</name>
    <dbReference type="NCBI Taxonomy" id="1198305"/>
    <lineage>
        <taxon>Bacteria</taxon>
        <taxon>Pseudomonadati</taxon>
        <taxon>Pseudomonadota</taxon>
        <taxon>Gammaproteobacteria</taxon>
        <taxon>Pseudomonadales</taxon>
        <taxon>Pseudomonadaceae</taxon>
        <taxon>Pseudomonas</taxon>
    </lineage>
</organism>
<reference evidence="1 2" key="1">
    <citation type="submission" date="2015-09" db="EMBL/GenBank/DDBJ databases">
        <title>Genome sequence of ICMP 13104.</title>
        <authorList>
            <person name="Visnovsky S."/>
            <person name="Lu A."/>
            <person name="Panda P."/>
            <person name="Pitman A."/>
        </authorList>
    </citation>
    <scope>NUCLEOTIDE SEQUENCE [LARGE SCALE GENOMIC DNA]</scope>
    <source>
        <strain evidence="1 2">ICMP 13104</strain>
    </source>
</reference>
<gene>
    <name evidence="1" type="ORF">AO067_03045</name>
</gene>
<proteinExistence type="predicted"/>
<evidence type="ECO:0000313" key="1">
    <source>
        <dbReference type="EMBL" id="KTB56540.1"/>
    </source>
</evidence>
<comment type="caution">
    <text evidence="1">The sequence shown here is derived from an EMBL/GenBank/DDBJ whole genome shotgun (WGS) entry which is preliminary data.</text>
</comment>
<dbReference type="AlphaFoldDB" id="A0A0W0H6T6"/>
<keyword evidence="2" id="KW-1185">Reference proteome</keyword>
<dbReference type="EMBL" id="LKEJ01000172">
    <property type="protein sequence ID" value="KTB56540.1"/>
    <property type="molecule type" value="Genomic_DNA"/>
</dbReference>
<sequence>MNQEVFVMNALISPQSVRGLSASPSNEARQLLADWLKMTRPAKPRPDVRAMLLQRYPAGLFNDAEFEALLCVLTD</sequence>
<evidence type="ECO:0000313" key="2">
    <source>
        <dbReference type="Proteomes" id="UP000053048"/>
    </source>
</evidence>
<dbReference type="Proteomes" id="UP000053048">
    <property type="component" value="Unassembled WGS sequence"/>
</dbReference>
<accession>A0A0W0H6T6</accession>
<protein>
    <submittedName>
        <fullName evidence="1">Uncharacterized protein</fullName>
    </submittedName>
</protein>
<name>A0A0W0H6T6_PSEVI</name>